<dbReference type="Proteomes" id="UP001597168">
    <property type="component" value="Unassembled WGS sequence"/>
</dbReference>
<sequence length="358" mass="37662">MTDAAHDRPEVPGFDGGTDLVGVPDRSRWFHRLRSPHQTRSFDRSHPITVRPGGFAYPANPHAILGKAAGRWGRPGCPGDRRGSPPVPAADGGHDDRPHHPTLGHRQELSAAELDRAGLLYADTNVVISRFAIFLPADELGEPRPVVVRAGAVIGPFAVVHGGTTLNGQARIEEHVVIGKPELGYAVGSIRPGAGGGTVIGAGAVVRSRAVVYADVEIGENTLIGHHTLLRTAVRVGADAQLGHHLTVERATRIGRDVRCSPGSHITSSTVLADRVFLGAGVRTINDKTLSWRDPHREPTLVAPRFDIGAKVGTGCVVLAGVTIGEHALVGAGSLVTHDIPPGALAYGHPARVHGEVR</sequence>
<feature type="region of interest" description="Disordered" evidence="1">
    <location>
        <begin position="1"/>
        <end position="21"/>
    </location>
</feature>
<name>A0ABW3QMF5_9PSEU</name>
<evidence type="ECO:0000313" key="3">
    <source>
        <dbReference type="Proteomes" id="UP001597168"/>
    </source>
</evidence>
<dbReference type="Pfam" id="PF00132">
    <property type="entry name" value="Hexapep"/>
    <property type="match status" value="1"/>
</dbReference>
<dbReference type="PANTHER" id="PTHR43300:SF4">
    <property type="entry name" value="ACYL-[ACYL-CARRIER-PROTEIN]--UDP-N-ACETYLGLUCOSAMINE O-ACYLTRANSFERASE"/>
    <property type="match status" value="1"/>
</dbReference>
<dbReference type="InterPro" id="IPR001451">
    <property type="entry name" value="Hexapep"/>
</dbReference>
<feature type="compositionally biased region" description="Basic and acidic residues" evidence="1">
    <location>
        <begin position="92"/>
        <end position="103"/>
    </location>
</feature>
<feature type="compositionally biased region" description="Basic and acidic residues" evidence="1">
    <location>
        <begin position="1"/>
        <end position="10"/>
    </location>
</feature>
<organism evidence="2 3">
    <name type="scientific">Saccharothrix hoggarensis</name>
    <dbReference type="NCBI Taxonomy" id="913853"/>
    <lineage>
        <taxon>Bacteria</taxon>
        <taxon>Bacillati</taxon>
        <taxon>Actinomycetota</taxon>
        <taxon>Actinomycetes</taxon>
        <taxon>Pseudonocardiales</taxon>
        <taxon>Pseudonocardiaceae</taxon>
        <taxon>Saccharothrix</taxon>
    </lineage>
</organism>
<proteinExistence type="predicted"/>
<evidence type="ECO:0008006" key="4">
    <source>
        <dbReference type="Google" id="ProtNLM"/>
    </source>
</evidence>
<accession>A0ABW3QMF5</accession>
<dbReference type="Gene3D" id="2.160.10.10">
    <property type="entry name" value="Hexapeptide repeat proteins"/>
    <property type="match status" value="1"/>
</dbReference>
<evidence type="ECO:0000256" key="1">
    <source>
        <dbReference type="SAM" id="MobiDB-lite"/>
    </source>
</evidence>
<dbReference type="EMBL" id="JBHTLK010000002">
    <property type="protein sequence ID" value="MFD1145633.1"/>
    <property type="molecule type" value="Genomic_DNA"/>
</dbReference>
<dbReference type="InterPro" id="IPR050179">
    <property type="entry name" value="Trans_hexapeptide_repeat"/>
</dbReference>
<gene>
    <name evidence="2" type="ORF">ACFQ3T_00675</name>
</gene>
<comment type="caution">
    <text evidence="2">The sequence shown here is derived from an EMBL/GenBank/DDBJ whole genome shotgun (WGS) entry which is preliminary data.</text>
</comment>
<dbReference type="RefSeq" id="WP_380718544.1">
    <property type="nucleotide sequence ID" value="NZ_JBHTLK010000002.1"/>
</dbReference>
<keyword evidence="3" id="KW-1185">Reference proteome</keyword>
<dbReference type="PANTHER" id="PTHR43300">
    <property type="entry name" value="ACETYLTRANSFERASE"/>
    <property type="match status" value="1"/>
</dbReference>
<feature type="region of interest" description="Disordered" evidence="1">
    <location>
        <begin position="67"/>
        <end position="103"/>
    </location>
</feature>
<reference evidence="3" key="1">
    <citation type="journal article" date="2019" name="Int. J. Syst. Evol. Microbiol.">
        <title>The Global Catalogue of Microorganisms (GCM) 10K type strain sequencing project: providing services to taxonomists for standard genome sequencing and annotation.</title>
        <authorList>
            <consortium name="The Broad Institute Genomics Platform"/>
            <consortium name="The Broad Institute Genome Sequencing Center for Infectious Disease"/>
            <person name="Wu L."/>
            <person name="Ma J."/>
        </authorList>
    </citation>
    <scope>NUCLEOTIDE SEQUENCE [LARGE SCALE GENOMIC DNA]</scope>
    <source>
        <strain evidence="3">CCUG 60214</strain>
    </source>
</reference>
<dbReference type="InterPro" id="IPR011004">
    <property type="entry name" value="Trimer_LpxA-like_sf"/>
</dbReference>
<evidence type="ECO:0000313" key="2">
    <source>
        <dbReference type="EMBL" id="MFD1145633.1"/>
    </source>
</evidence>
<protein>
    <recommendedName>
        <fullName evidence="4">Transferase family hexapeptide repeat protein</fullName>
    </recommendedName>
</protein>
<dbReference type="SUPFAM" id="SSF51161">
    <property type="entry name" value="Trimeric LpxA-like enzymes"/>
    <property type="match status" value="1"/>
</dbReference>